<gene>
    <name evidence="1" type="ORF">INT47_009681</name>
</gene>
<keyword evidence="2" id="KW-1185">Reference proteome</keyword>
<dbReference type="PANTHER" id="PTHR46579:SF2">
    <property type="entry name" value="C2H2-TYPE DOMAIN-CONTAINING PROTEIN"/>
    <property type="match status" value="1"/>
</dbReference>
<protein>
    <recommendedName>
        <fullName evidence="3">Transposase domain-containing protein</fullName>
    </recommendedName>
</protein>
<dbReference type="Proteomes" id="UP000603453">
    <property type="component" value="Unassembled WGS sequence"/>
</dbReference>
<dbReference type="EMBL" id="JAEPRD010000201">
    <property type="protein sequence ID" value="KAG2194271.1"/>
    <property type="molecule type" value="Genomic_DNA"/>
</dbReference>
<evidence type="ECO:0008006" key="3">
    <source>
        <dbReference type="Google" id="ProtNLM"/>
    </source>
</evidence>
<reference evidence="1" key="1">
    <citation type="submission" date="2020-12" db="EMBL/GenBank/DDBJ databases">
        <title>Metabolic potential, ecology and presence of endohyphal bacteria is reflected in genomic diversity of Mucoromycotina.</title>
        <authorList>
            <person name="Muszewska A."/>
            <person name="Okrasinska A."/>
            <person name="Steczkiewicz K."/>
            <person name="Drgas O."/>
            <person name="Orlowska M."/>
            <person name="Perlinska-Lenart U."/>
            <person name="Aleksandrzak-Piekarczyk T."/>
            <person name="Szatraj K."/>
            <person name="Zielenkiewicz U."/>
            <person name="Pilsyk S."/>
            <person name="Malc E."/>
            <person name="Mieczkowski P."/>
            <person name="Kruszewska J.S."/>
            <person name="Biernat P."/>
            <person name="Pawlowska J."/>
        </authorList>
    </citation>
    <scope>NUCLEOTIDE SEQUENCE</scope>
    <source>
        <strain evidence="1">WA0000017839</strain>
    </source>
</reference>
<accession>A0A8H7UPZ7</accession>
<proteinExistence type="predicted"/>
<name>A0A8H7UPZ7_9FUNG</name>
<dbReference type="InterPro" id="IPR004242">
    <property type="entry name" value="Transposase_21"/>
</dbReference>
<comment type="caution">
    <text evidence="1">The sequence shown here is derived from an EMBL/GenBank/DDBJ whole genome shotgun (WGS) entry which is preliminary data.</text>
</comment>
<sequence length="963" mass="108427">MSSASQNNTACYCNKCNGNQEGFSMVSRRNYQRHAKRARIEEAGRTESSTQSVIMDVDVEAIPMFESESMETMGGQANLPFLDSVPMSDDDLVDNEVNGDDTEIVNDSNNGDNVESDVEEIDVEEFNGEEPFGAPGMPENPVHRAIAIFVVLFASRYAVNKGAVVLIQFVNELLTVYGQDFQLPTSLAGLQKMTGFSDITKDIKRFVSCPDCHQIYEESISVPPLCSSVKIGANITCNCELTKKSTSGAMVPKKIFVYQSIKDALKVLFLRPGFEQKIGVWNDELKVTDTMCDIYDGKMWKELKDSDGLSFVARPRSLLLTLNIDWFQPFDGVTHSSGAIYLAINNLPRDERFKPENVVLVGLMPGPKEPKSYEINNYLKPLVDDLEQLYVGMTIPTFECGSGTTVRAALLMVACDIPAARKTSGFTSHNSTNACYKCSRQFSRLAGTSSVDFRGFDYSQWSIRNGVENRVHAEVWKSASTPSERHQLEVENGVRWSQLHRLGYFDLVRGTIIDPMHNLFLGTAKRMVDKWIAGGDINNGQLNDMEQIAKTMILPASYTSLTAKIGKGFSFMKADEWKSWVLVYSPVLLKDVLNDDKFRNWMDFVDACRLLVKPSLSFEELDDAHDYLEKFCQKCERLYPPSVLTCNMHLHLHLRETIRDFGPVYGYWLFGFERYNGLLKNVSTNRKDSFEATYMRNFVEEAYKADYVQAVLGYSSKIPFSSVFAKLVSTPTLPATTSPINHPQFNLQDFVNASLTTMDSAKGNEPLPPSAFPLQVGMKTLIGDIDYPHLLDYYKHAYDLPSLTSYQHAFSPFSFVDNEITKLKSINLLGQVYRGSNRQGNGGSFIQALFVGSNEDVVNAYTGQIQYLFTHNFVPPPVDDLHPTRMVHDNQHVFAFVKWFVTTCDRTRENEGVEVYLPRHSPDDLNSILPVHRILLEVAIGQQITRTNRKTMLVIPLPKKICA</sequence>
<organism evidence="1 2">
    <name type="scientific">Mucor saturninus</name>
    <dbReference type="NCBI Taxonomy" id="64648"/>
    <lineage>
        <taxon>Eukaryota</taxon>
        <taxon>Fungi</taxon>
        <taxon>Fungi incertae sedis</taxon>
        <taxon>Mucoromycota</taxon>
        <taxon>Mucoromycotina</taxon>
        <taxon>Mucoromycetes</taxon>
        <taxon>Mucorales</taxon>
        <taxon>Mucorineae</taxon>
        <taxon>Mucoraceae</taxon>
        <taxon>Mucor</taxon>
    </lineage>
</organism>
<evidence type="ECO:0000313" key="2">
    <source>
        <dbReference type="Proteomes" id="UP000603453"/>
    </source>
</evidence>
<dbReference type="AlphaFoldDB" id="A0A8H7UPZ7"/>
<dbReference type="PANTHER" id="PTHR46579">
    <property type="entry name" value="F5/8 TYPE C DOMAIN-CONTAINING PROTEIN-RELATED"/>
    <property type="match status" value="1"/>
</dbReference>
<evidence type="ECO:0000313" key="1">
    <source>
        <dbReference type="EMBL" id="KAG2194271.1"/>
    </source>
</evidence>
<dbReference type="OrthoDB" id="2288984at2759"/>
<dbReference type="Pfam" id="PF02992">
    <property type="entry name" value="Transposase_21"/>
    <property type="match status" value="1"/>
</dbReference>